<keyword evidence="3" id="KW-1185">Reference proteome</keyword>
<feature type="transmembrane region" description="Helical" evidence="1">
    <location>
        <begin position="78"/>
        <end position="99"/>
    </location>
</feature>
<gene>
    <name evidence="2" type="ORF">P4T90_03825</name>
</gene>
<name>A0ABU6MCI7_9BACI</name>
<evidence type="ECO:0000313" key="3">
    <source>
        <dbReference type="Proteomes" id="UP001341444"/>
    </source>
</evidence>
<keyword evidence="1" id="KW-0812">Transmembrane</keyword>
<evidence type="ECO:0000256" key="1">
    <source>
        <dbReference type="SAM" id="Phobius"/>
    </source>
</evidence>
<comment type="caution">
    <text evidence="2">The sequence shown here is derived from an EMBL/GenBank/DDBJ whole genome shotgun (WGS) entry which is preliminary data.</text>
</comment>
<evidence type="ECO:0000313" key="2">
    <source>
        <dbReference type="EMBL" id="MED1202220.1"/>
    </source>
</evidence>
<keyword evidence="1" id="KW-0472">Membrane</keyword>
<dbReference type="Pfam" id="PF03845">
    <property type="entry name" value="Spore_permease"/>
    <property type="match status" value="1"/>
</dbReference>
<feature type="transmembrane region" description="Helical" evidence="1">
    <location>
        <begin position="114"/>
        <end position="133"/>
    </location>
</feature>
<dbReference type="InterPro" id="IPR004761">
    <property type="entry name" value="Spore_GerAB"/>
</dbReference>
<accession>A0ABU6MCI7</accession>
<protein>
    <submittedName>
        <fullName evidence="2">GerAB/ArcD/ProY family transporter</fullName>
    </submittedName>
</protein>
<dbReference type="RefSeq" id="WP_198160264.1">
    <property type="nucleotide sequence ID" value="NZ_JARMAB010000005.1"/>
</dbReference>
<keyword evidence="1" id="KW-1133">Transmembrane helix</keyword>
<dbReference type="EMBL" id="JARMAB010000005">
    <property type="protein sequence ID" value="MED1202220.1"/>
    <property type="molecule type" value="Genomic_DNA"/>
</dbReference>
<reference evidence="2 3" key="1">
    <citation type="submission" date="2023-03" db="EMBL/GenBank/DDBJ databases">
        <title>Bacillus Genome Sequencing.</title>
        <authorList>
            <person name="Dunlap C."/>
        </authorList>
    </citation>
    <scope>NUCLEOTIDE SEQUENCE [LARGE SCALE GENOMIC DNA]</scope>
    <source>
        <strain evidence="2 3">B-23453</strain>
    </source>
</reference>
<feature type="transmembrane region" description="Helical" evidence="1">
    <location>
        <begin position="179"/>
        <end position="200"/>
    </location>
</feature>
<proteinExistence type="predicted"/>
<feature type="transmembrane region" description="Helical" evidence="1">
    <location>
        <begin position="140"/>
        <end position="159"/>
    </location>
</feature>
<feature type="transmembrane region" description="Helical" evidence="1">
    <location>
        <begin position="38"/>
        <end position="58"/>
    </location>
</feature>
<sequence>MRQIGLYQLLAVLILSISLMTHVILIPLILSASGRDSWFSILLTGFLFLIFVFPLCFIIKKTKQKSITKWLKVQSNAFVSFSVITVTSILLFLISFVTIKDTTSWTSESYLPNTPLLVIASCLLILSIINAYFGIETIAINSALIFPFVVAFGFFVMGGNFNKKNYSLLFPLFEHVTNHYLEGICIAGGGLSEILLILFLQHHV</sequence>
<dbReference type="Proteomes" id="UP001341444">
    <property type="component" value="Unassembled WGS sequence"/>
</dbReference>
<feature type="transmembrane region" description="Helical" evidence="1">
    <location>
        <begin position="7"/>
        <end position="32"/>
    </location>
</feature>
<organism evidence="2 3">
    <name type="scientific">Heyndrickxia acidicola</name>
    <dbReference type="NCBI Taxonomy" id="209389"/>
    <lineage>
        <taxon>Bacteria</taxon>
        <taxon>Bacillati</taxon>
        <taxon>Bacillota</taxon>
        <taxon>Bacilli</taxon>
        <taxon>Bacillales</taxon>
        <taxon>Bacillaceae</taxon>
        <taxon>Heyndrickxia</taxon>
    </lineage>
</organism>